<dbReference type="EMBL" id="WOFE01000001">
    <property type="protein sequence ID" value="MBM5570034.1"/>
    <property type="molecule type" value="Genomic_DNA"/>
</dbReference>
<dbReference type="Pfam" id="PF07963">
    <property type="entry name" value="N_methyl"/>
    <property type="match status" value="1"/>
</dbReference>
<dbReference type="Proteomes" id="UP001195660">
    <property type="component" value="Unassembled WGS sequence"/>
</dbReference>
<dbReference type="PROSITE" id="PS00409">
    <property type="entry name" value="PROKAR_NTER_METHYL"/>
    <property type="match status" value="1"/>
</dbReference>
<proteinExistence type="predicted"/>
<sequence length="210" mass="22719">MKSMRQRGFTLVELAIVLVIIGLILGMAFKGKDLIDGAKVKSLQAQYNKIIAATNIFYERYGFYPGDGCTQVNPATVADCMQGGGGFNAAARNGRLTGNEQQAFWVLLIDRTGILQSTDRRSVFGQDWGIWDGTLQAGGAAGLAGSWLDLPGVPQSDPRIVCSADRLMDDGVWNTGKMRTNGDPVALNYNNNTDCWALSGQSNFHLLLLP</sequence>
<dbReference type="NCBIfam" id="TIGR02532">
    <property type="entry name" value="IV_pilin_GFxxxE"/>
    <property type="match status" value="1"/>
</dbReference>
<organism evidence="2 3">
    <name type="scientific">Deefgea chitinilytica</name>
    <dbReference type="NCBI Taxonomy" id="570276"/>
    <lineage>
        <taxon>Bacteria</taxon>
        <taxon>Pseudomonadati</taxon>
        <taxon>Pseudomonadota</taxon>
        <taxon>Betaproteobacteria</taxon>
        <taxon>Neisseriales</taxon>
        <taxon>Chitinibacteraceae</taxon>
        <taxon>Deefgea</taxon>
    </lineage>
</organism>
<evidence type="ECO:0000313" key="2">
    <source>
        <dbReference type="EMBL" id="MBM5570034.1"/>
    </source>
</evidence>
<feature type="transmembrane region" description="Helical" evidence="1">
    <location>
        <begin position="9"/>
        <end position="29"/>
    </location>
</feature>
<dbReference type="InterPro" id="IPR045584">
    <property type="entry name" value="Pilin-like"/>
</dbReference>
<reference evidence="2 3" key="1">
    <citation type="submission" date="2019-11" db="EMBL/GenBank/DDBJ databases">
        <title>Novel Deefgea species.</title>
        <authorList>
            <person name="Han J.-H."/>
        </authorList>
    </citation>
    <scope>NUCLEOTIDE SEQUENCE [LARGE SCALE GENOMIC DNA]</scope>
    <source>
        <strain evidence="2 3">LMG 24817</strain>
    </source>
</reference>
<keyword evidence="1" id="KW-1133">Transmembrane helix</keyword>
<dbReference type="Gene3D" id="3.30.700.10">
    <property type="entry name" value="Glycoprotein, Type 4 Pilin"/>
    <property type="match status" value="1"/>
</dbReference>
<evidence type="ECO:0000313" key="3">
    <source>
        <dbReference type="Proteomes" id="UP001195660"/>
    </source>
</evidence>
<keyword evidence="1" id="KW-0472">Membrane</keyword>
<evidence type="ECO:0000256" key="1">
    <source>
        <dbReference type="SAM" id="Phobius"/>
    </source>
</evidence>
<keyword evidence="1" id="KW-0812">Transmembrane</keyword>
<gene>
    <name evidence="2" type="ORF">GM173_00405</name>
</gene>
<dbReference type="SUPFAM" id="SSF54523">
    <property type="entry name" value="Pili subunits"/>
    <property type="match status" value="1"/>
</dbReference>
<name>A0ABS2C788_9NEIS</name>
<dbReference type="InterPro" id="IPR012902">
    <property type="entry name" value="N_methyl_site"/>
</dbReference>
<keyword evidence="3" id="KW-1185">Reference proteome</keyword>
<protein>
    <submittedName>
        <fullName evidence="2">Prepilin-type N-terminal cleavage/methylation domain-containing protein</fullName>
    </submittedName>
</protein>
<accession>A0ABS2C788</accession>
<comment type="caution">
    <text evidence="2">The sequence shown here is derived from an EMBL/GenBank/DDBJ whole genome shotgun (WGS) entry which is preliminary data.</text>
</comment>